<evidence type="ECO:0000313" key="2">
    <source>
        <dbReference type="Proteomes" id="UP000008983"/>
    </source>
</evidence>
<dbReference type="GeneID" id="14907988"/>
<reference evidence="1 2" key="1">
    <citation type="submission" date="2011-07" db="EMBL/GenBank/DDBJ databases">
        <authorList>
            <person name="Coyne R."/>
            <person name="Brami D."/>
            <person name="Johnson J."/>
            <person name="Hostetler J."/>
            <person name="Hannick L."/>
            <person name="Clark T."/>
            <person name="Cassidy-Hanley D."/>
            <person name="Inman J."/>
        </authorList>
    </citation>
    <scope>NUCLEOTIDE SEQUENCE [LARGE SCALE GENOMIC DNA]</scope>
    <source>
        <strain evidence="1 2">G5</strain>
    </source>
</reference>
<dbReference type="Proteomes" id="UP000008983">
    <property type="component" value="Unassembled WGS sequence"/>
</dbReference>
<dbReference type="InParanoid" id="G0QSG0"/>
<accession>G0QSG0</accession>
<sequence length="142" mass="17540">MNFLKKDRKLLMNLRKIIKNSKMNILQNKNIKKKYRIFKIVQILYLFRKKRKLKIQKEPFQIKKMSLLMFLEQKLKLNLKTRKILCLKKVKKKFKNLKSNQKVKSHLKMILILSLFSKNNNQILRFKVQMKNLEKKWDFFLI</sequence>
<proteinExistence type="predicted"/>
<organism evidence="1 2">
    <name type="scientific">Ichthyophthirius multifiliis</name>
    <name type="common">White spot disease agent</name>
    <name type="synonym">Ich</name>
    <dbReference type="NCBI Taxonomy" id="5932"/>
    <lineage>
        <taxon>Eukaryota</taxon>
        <taxon>Sar</taxon>
        <taxon>Alveolata</taxon>
        <taxon>Ciliophora</taxon>
        <taxon>Intramacronucleata</taxon>
        <taxon>Oligohymenophorea</taxon>
        <taxon>Hymenostomatida</taxon>
        <taxon>Ophryoglenina</taxon>
        <taxon>Ichthyophthirius</taxon>
    </lineage>
</organism>
<name>G0QSG0_ICHMU</name>
<dbReference type="EMBL" id="GL983811">
    <property type="protein sequence ID" value="EGR31839.1"/>
    <property type="molecule type" value="Genomic_DNA"/>
</dbReference>
<keyword evidence="2" id="KW-1185">Reference proteome</keyword>
<protein>
    <submittedName>
        <fullName evidence="1">Uncharacterized protein</fullName>
    </submittedName>
</protein>
<dbReference type="RefSeq" id="XP_004035325.1">
    <property type="nucleotide sequence ID" value="XM_004035277.1"/>
</dbReference>
<evidence type="ECO:0000313" key="1">
    <source>
        <dbReference type="EMBL" id="EGR31839.1"/>
    </source>
</evidence>
<dbReference type="AlphaFoldDB" id="G0QSG0"/>
<gene>
    <name evidence="1" type="ORF">IMG5_100920</name>
</gene>